<dbReference type="RefSeq" id="WP_286215990.1">
    <property type="nucleotide sequence ID" value="NZ_AP027736.1"/>
</dbReference>
<dbReference type="InterPro" id="IPR050324">
    <property type="entry name" value="CDP-alcohol_PTase-I"/>
</dbReference>
<dbReference type="InterPro" id="IPR000462">
    <property type="entry name" value="CDP-OH_P_trans"/>
</dbReference>
<proteinExistence type="inferred from homology"/>
<evidence type="ECO:0000313" key="14">
    <source>
        <dbReference type="Proteomes" id="UP001426770"/>
    </source>
</evidence>
<evidence type="ECO:0000256" key="8">
    <source>
        <dbReference type="ARBA" id="ARBA00023136"/>
    </source>
</evidence>
<dbReference type="PROSITE" id="PS00379">
    <property type="entry name" value="CDP_ALCOHOL_P_TRANSF"/>
    <property type="match status" value="1"/>
</dbReference>
<evidence type="ECO:0000256" key="10">
    <source>
        <dbReference type="ARBA" id="ARBA00023264"/>
    </source>
</evidence>
<sequence>MTAAEEPRQDVSPSAMRSPDSVWTVPNIISMVRIVLIVVFGALLAAESDGWAIAALAAAGVSDFLDGFLARRWGQVTRLGRLLDPAADRLLTIVVVVGLAIRDIVPWWLVAVLLARDVVVAGALVIARRHRLDPPQVTFAGKCATAGLYVALPLAYLARVAWPETPVLHGIAIALAIAAAGLYWYSGLGYVRDIRARIEARA</sequence>
<keyword evidence="3" id="KW-0444">Lipid biosynthesis</keyword>
<keyword evidence="14" id="KW-1185">Reference proteome</keyword>
<organism evidence="13 14">
    <name type="scientific">Demequina sediminis</name>
    <dbReference type="NCBI Taxonomy" id="1930058"/>
    <lineage>
        <taxon>Bacteria</taxon>
        <taxon>Bacillati</taxon>
        <taxon>Actinomycetota</taxon>
        <taxon>Actinomycetes</taxon>
        <taxon>Micrococcales</taxon>
        <taxon>Demequinaceae</taxon>
        <taxon>Demequina</taxon>
    </lineage>
</organism>
<feature type="transmembrane region" description="Helical" evidence="12">
    <location>
        <begin position="107"/>
        <end position="127"/>
    </location>
</feature>
<feature type="transmembrane region" description="Helical" evidence="12">
    <location>
        <begin position="21"/>
        <end position="45"/>
    </location>
</feature>
<keyword evidence="9" id="KW-0594">Phospholipid biosynthesis</keyword>
<dbReference type="Gene3D" id="1.20.120.1760">
    <property type="match status" value="1"/>
</dbReference>
<dbReference type="PANTHER" id="PTHR14269:SF62">
    <property type="entry name" value="CDP-DIACYLGLYCEROL--GLYCEROL-3-PHOSPHATE 3-PHOSPHATIDYLTRANSFERASE 1, CHLOROPLASTIC"/>
    <property type="match status" value="1"/>
</dbReference>
<keyword evidence="7" id="KW-0443">Lipid metabolism</keyword>
<evidence type="ECO:0000256" key="2">
    <source>
        <dbReference type="ARBA" id="ARBA00010441"/>
    </source>
</evidence>
<dbReference type="Pfam" id="PF01066">
    <property type="entry name" value="CDP-OH_P_transf"/>
    <property type="match status" value="1"/>
</dbReference>
<evidence type="ECO:0000256" key="6">
    <source>
        <dbReference type="ARBA" id="ARBA00022989"/>
    </source>
</evidence>
<evidence type="ECO:0000313" key="13">
    <source>
        <dbReference type="EMBL" id="GAA5517928.1"/>
    </source>
</evidence>
<dbReference type="PANTHER" id="PTHR14269">
    <property type="entry name" value="CDP-DIACYLGLYCEROL--GLYCEROL-3-PHOSPHATE 3-PHOSPHATIDYLTRANSFERASE-RELATED"/>
    <property type="match status" value="1"/>
</dbReference>
<keyword evidence="6 12" id="KW-1133">Transmembrane helix</keyword>
<gene>
    <name evidence="13" type="primary">pgsA_1</name>
    <name evidence="13" type="ORF">Lsed01_00345</name>
</gene>
<dbReference type="InterPro" id="IPR043130">
    <property type="entry name" value="CDP-OH_PTrfase_TM_dom"/>
</dbReference>
<comment type="subcellular location">
    <subcellularLocation>
        <location evidence="1">Membrane</location>
        <topology evidence="1">Multi-pass membrane protein</topology>
    </subcellularLocation>
</comment>
<reference evidence="13 14" key="1">
    <citation type="submission" date="2024-02" db="EMBL/GenBank/DDBJ databases">
        <title>Lysinimicrobium sediminis NBRC 112286.</title>
        <authorList>
            <person name="Ichikawa N."/>
            <person name="Katano-Makiyama Y."/>
            <person name="Hidaka K."/>
        </authorList>
    </citation>
    <scope>NUCLEOTIDE SEQUENCE [LARGE SCALE GENOMIC DNA]</scope>
    <source>
        <strain evidence="13 14">NBRC 112286</strain>
    </source>
</reference>
<dbReference type="EMBL" id="BAABRR010000001">
    <property type="protein sequence ID" value="GAA5517928.1"/>
    <property type="molecule type" value="Genomic_DNA"/>
</dbReference>
<comment type="caution">
    <text evidence="13">The sequence shown here is derived from an EMBL/GenBank/DDBJ whole genome shotgun (WGS) entry which is preliminary data.</text>
</comment>
<evidence type="ECO:0000256" key="11">
    <source>
        <dbReference type="RuleBase" id="RU003750"/>
    </source>
</evidence>
<name>A0ABP9WDN1_9MICO</name>
<evidence type="ECO:0000256" key="1">
    <source>
        <dbReference type="ARBA" id="ARBA00004141"/>
    </source>
</evidence>
<keyword evidence="10" id="KW-1208">Phospholipid metabolism</keyword>
<evidence type="ECO:0000256" key="4">
    <source>
        <dbReference type="ARBA" id="ARBA00022679"/>
    </source>
</evidence>
<dbReference type="Proteomes" id="UP001426770">
    <property type="component" value="Unassembled WGS sequence"/>
</dbReference>
<comment type="similarity">
    <text evidence="2 11">Belongs to the CDP-alcohol phosphatidyltransferase class-I family.</text>
</comment>
<evidence type="ECO:0000256" key="5">
    <source>
        <dbReference type="ARBA" id="ARBA00022692"/>
    </source>
</evidence>
<evidence type="ECO:0000256" key="7">
    <source>
        <dbReference type="ARBA" id="ARBA00023098"/>
    </source>
</evidence>
<evidence type="ECO:0000256" key="3">
    <source>
        <dbReference type="ARBA" id="ARBA00022516"/>
    </source>
</evidence>
<keyword evidence="4 11" id="KW-0808">Transferase</keyword>
<protein>
    <submittedName>
        <fullName evidence="13">CDP-diacylglycerol--glycerol-3-phosphate 3-phosphatidyltransferase</fullName>
    </submittedName>
</protein>
<evidence type="ECO:0000256" key="12">
    <source>
        <dbReference type="SAM" id="Phobius"/>
    </source>
</evidence>
<evidence type="ECO:0000256" key="9">
    <source>
        <dbReference type="ARBA" id="ARBA00023209"/>
    </source>
</evidence>
<feature type="transmembrane region" description="Helical" evidence="12">
    <location>
        <begin position="139"/>
        <end position="158"/>
    </location>
</feature>
<dbReference type="InterPro" id="IPR004570">
    <property type="entry name" value="Phosphatidylglycerol_P_synth"/>
</dbReference>
<keyword evidence="5 12" id="KW-0812">Transmembrane</keyword>
<keyword evidence="8 12" id="KW-0472">Membrane</keyword>
<feature type="transmembrane region" description="Helical" evidence="12">
    <location>
        <begin position="170"/>
        <end position="191"/>
    </location>
</feature>
<dbReference type="PIRSF" id="PIRSF000847">
    <property type="entry name" value="Phos_ph_gly_syn"/>
    <property type="match status" value="1"/>
</dbReference>
<dbReference type="InterPro" id="IPR048254">
    <property type="entry name" value="CDP_ALCOHOL_P_TRANSF_CS"/>
</dbReference>
<accession>A0ABP9WDN1</accession>